<feature type="domain" description="GFO/IDH/MocA-like oxidoreductase" evidence="3">
    <location>
        <begin position="37"/>
        <end position="170"/>
    </location>
</feature>
<comment type="similarity">
    <text evidence="1">Belongs to the Gfo/Idh/MocA family.</text>
</comment>
<dbReference type="Gene3D" id="3.30.360.10">
    <property type="entry name" value="Dihydrodipicolinate Reductase, domain 2"/>
    <property type="match status" value="1"/>
</dbReference>
<evidence type="ECO:0000259" key="3">
    <source>
        <dbReference type="Pfam" id="PF22725"/>
    </source>
</evidence>
<dbReference type="GO" id="GO:0016491">
    <property type="term" value="F:oxidoreductase activity"/>
    <property type="evidence" value="ECO:0007669"/>
    <property type="project" value="UniProtKB-KW"/>
</dbReference>
<feature type="non-terminal residue" evidence="4">
    <location>
        <position position="1"/>
    </location>
</feature>
<evidence type="ECO:0000313" key="4">
    <source>
        <dbReference type="EMBL" id="CAA9359321.1"/>
    </source>
</evidence>
<sequence length="254" mass="26969">PVGMNSTEVMQMIEARGDVVAACCSSRMRDLPSADAATAFIETGALGKIRVVRCRALRGAGPPPTKAPPVWRLNRSLNGGGILVNWGCYDLDYLLGITGWSLKPRLALAQTWSVPDAFSTYAAPGSDAETHVSALVLCDDNIVLNFERAEFVAASTDEAWQVLGDRGSLRLQMTPGQNKSIVFDEATPQGVVSRTIWQGDETPGSEHVGVLEDFARAIQSGDAPRTTLEQALVVQQITDAIYASAAQGVAAPVG</sequence>
<dbReference type="SUPFAM" id="SSF55347">
    <property type="entry name" value="Glyceraldehyde-3-phosphate dehydrogenase-like, C-terminal domain"/>
    <property type="match status" value="1"/>
</dbReference>
<name>A0A6J4MK30_9CHLR</name>
<dbReference type="GO" id="GO:0006740">
    <property type="term" value="P:NADPH regeneration"/>
    <property type="evidence" value="ECO:0007669"/>
    <property type="project" value="TreeGrafter"/>
</dbReference>
<evidence type="ECO:0000256" key="2">
    <source>
        <dbReference type="ARBA" id="ARBA00023002"/>
    </source>
</evidence>
<organism evidence="4">
    <name type="scientific">uncultured Chloroflexia bacterium</name>
    <dbReference type="NCBI Taxonomy" id="1672391"/>
    <lineage>
        <taxon>Bacteria</taxon>
        <taxon>Bacillati</taxon>
        <taxon>Chloroflexota</taxon>
        <taxon>Chloroflexia</taxon>
        <taxon>environmental samples</taxon>
    </lineage>
</organism>
<dbReference type="EMBL" id="CADCTR010002547">
    <property type="protein sequence ID" value="CAA9359321.1"/>
    <property type="molecule type" value="Genomic_DNA"/>
</dbReference>
<proteinExistence type="inferred from homology"/>
<dbReference type="PANTHER" id="PTHR42840">
    <property type="entry name" value="NAD(P)-BINDING ROSSMANN-FOLD SUPERFAMILY PROTEIN-RELATED"/>
    <property type="match status" value="1"/>
</dbReference>
<dbReference type="AlphaFoldDB" id="A0A6J4MK30"/>
<dbReference type="InterPro" id="IPR055170">
    <property type="entry name" value="GFO_IDH_MocA-like_dom"/>
</dbReference>
<protein>
    <recommendedName>
        <fullName evidence="3">GFO/IDH/MocA-like oxidoreductase domain-containing protein</fullName>
    </recommendedName>
</protein>
<accession>A0A6J4MK30</accession>
<keyword evidence="2" id="KW-0560">Oxidoreductase</keyword>
<dbReference type="PANTHER" id="PTHR42840:SF3">
    <property type="entry name" value="BINDING ROSSMANN FOLD OXIDOREDUCTASE, PUTATIVE (AFU_ORTHOLOGUE AFUA_2G10240)-RELATED"/>
    <property type="match status" value="1"/>
</dbReference>
<reference evidence="4" key="1">
    <citation type="submission" date="2020-02" db="EMBL/GenBank/DDBJ databases">
        <authorList>
            <person name="Meier V. D."/>
        </authorList>
    </citation>
    <scope>NUCLEOTIDE SEQUENCE</scope>
    <source>
        <strain evidence="4">AVDCRST_MAG93</strain>
    </source>
</reference>
<dbReference type="Pfam" id="PF22725">
    <property type="entry name" value="GFO_IDH_MocA_C3"/>
    <property type="match status" value="1"/>
</dbReference>
<dbReference type="GO" id="GO:0005737">
    <property type="term" value="C:cytoplasm"/>
    <property type="evidence" value="ECO:0007669"/>
    <property type="project" value="TreeGrafter"/>
</dbReference>
<evidence type="ECO:0000256" key="1">
    <source>
        <dbReference type="ARBA" id="ARBA00010928"/>
    </source>
</evidence>
<gene>
    <name evidence="4" type="ORF">AVDCRST_MAG93-7560</name>
</gene>